<protein>
    <recommendedName>
        <fullName evidence="1">PRELI/MSF1 domain-containing protein</fullName>
    </recommendedName>
</protein>
<sequence>MKVWTSEHVFNHPWETIAQAAWRKYPNPMNPAVWGTDVLDRCVDPTDGALVTHRIISSRWGLPSWASPILGDPSACYASEVSRVNPRERVFRLETQNLTFGSHIAVDERLVYLPHPDDPENKTILRQEAVVTVRGVPVTNFMESFLTNTISSNAGKGRAAMEWVINQVIKGLSSMDDLSAQNRTSLEYDAV</sequence>
<dbReference type="GO" id="GO:0005758">
    <property type="term" value="C:mitochondrial intermembrane space"/>
    <property type="evidence" value="ECO:0007669"/>
    <property type="project" value="InterPro"/>
</dbReference>
<dbReference type="EMBL" id="CAJPEX010000200">
    <property type="protein sequence ID" value="CAG0914213.1"/>
    <property type="molecule type" value="Genomic_DNA"/>
</dbReference>
<evidence type="ECO:0000313" key="3">
    <source>
        <dbReference type="Proteomes" id="UP000678499"/>
    </source>
</evidence>
<proteinExistence type="predicted"/>
<dbReference type="Proteomes" id="UP000678499">
    <property type="component" value="Unassembled WGS sequence"/>
</dbReference>
<accession>A0A7R9GAY1</accession>
<organism evidence="2">
    <name type="scientific">Notodromas monacha</name>
    <dbReference type="NCBI Taxonomy" id="399045"/>
    <lineage>
        <taxon>Eukaryota</taxon>
        <taxon>Metazoa</taxon>
        <taxon>Ecdysozoa</taxon>
        <taxon>Arthropoda</taxon>
        <taxon>Crustacea</taxon>
        <taxon>Oligostraca</taxon>
        <taxon>Ostracoda</taxon>
        <taxon>Podocopa</taxon>
        <taxon>Podocopida</taxon>
        <taxon>Cypridocopina</taxon>
        <taxon>Cypridoidea</taxon>
        <taxon>Cyprididae</taxon>
        <taxon>Notodromas</taxon>
    </lineage>
</organism>
<reference evidence="2" key="1">
    <citation type="submission" date="2020-11" db="EMBL/GenBank/DDBJ databases">
        <authorList>
            <person name="Tran Van P."/>
        </authorList>
    </citation>
    <scope>NUCLEOTIDE SEQUENCE</scope>
</reference>
<dbReference type="AlphaFoldDB" id="A0A7R9GAY1"/>
<name>A0A7R9GAY1_9CRUS</name>
<keyword evidence="3" id="KW-1185">Reference proteome</keyword>
<evidence type="ECO:0000259" key="1">
    <source>
        <dbReference type="PROSITE" id="PS50904"/>
    </source>
</evidence>
<dbReference type="InterPro" id="IPR037365">
    <property type="entry name" value="Slowmo/Ups"/>
</dbReference>
<dbReference type="PROSITE" id="PS50904">
    <property type="entry name" value="PRELI_MSF1"/>
    <property type="match status" value="1"/>
</dbReference>
<gene>
    <name evidence="2" type="ORF">NMOB1V02_LOCUS1918</name>
</gene>
<dbReference type="EMBL" id="OA882237">
    <property type="protein sequence ID" value="CAD7274061.1"/>
    <property type="molecule type" value="Genomic_DNA"/>
</dbReference>
<dbReference type="InterPro" id="IPR006797">
    <property type="entry name" value="PRELI/MSF1_dom"/>
</dbReference>
<dbReference type="PANTHER" id="PTHR11158">
    <property type="entry name" value="MSF1/PX19 RELATED"/>
    <property type="match status" value="1"/>
</dbReference>
<evidence type="ECO:0000313" key="2">
    <source>
        <dbReference type="EMBL" id="CAD7274061.1"/>
    </source>
</evidence>
<feature type="domain" description="PRELI/MSF1" evidence="1">
    <location>
        <begin position="1"/>
        <end position="173"/>
    </location>
</feature>
<dbReference type="OrthoDB" id="407630at2759"/>
<dbReference type="Pfam" id="PF04707">
    <property type="entry name" value="PRELI"/>
    <property type="match status" value="1"/>
</dbReference>